<evidence type="ECO:0000313" key="1">
    <source>
        <dbReference type="EMBL" id="KAI4387478.1"/>
    </source>
</evidence>
<evidence type="ECO:0000313" key="2">
    <source>
        <dbReference type="Proteomes" id="UP001057402"/>
    </source>
</evidence>
<protein>
    <submittedName>
        <fullName evidence="1">Uncharacterized protein</fullName>
    </submittedName>
</protein>
<organism evidence="1 2">
    <name type="scientific">Melastoma candidum</name>
    <dbReference type="NCBI Taxonomy" id="119954"/>
    <lineage>
        <taxon>Eukaryota</taxon>
        <taxon>Viridiplantae</taxon>
        <taxon>Streptophyta</taxon>
        <taxon>Embryophyta</taxon>
        <taxon>Tracheophyta</taxon>
        <taxon>Spermatophyta</taxon>
        <taxon>Magnoliopsida</taxon>
        <taxon>eudicotyledons</taxon>
        <taxon>Gunneridae</taxon>
        <taxon>Pentapetalae</taxon>
        <taxon>rosids</taxon>
        <taxon>malvids</taxon>
        <taxon>Myrtales</taxon>
        <taxon>Melastomataceae</taxon>
        <taxon>Melastomatoideae</taxon>
        <taxon>Melastomateae</taxon>
        <taxon>Melastoma</taxon>
    </lineage>
</organism>
<comment type="caution">
    <text evidence="1">The sequence shown here is derived from an EMBL/GenBank/DDBJ whole genome shotgun (WGS) entry which is preliminary data.</text>
</comment>
<keyword evidence="2" id="KW-1185">Reference proteome</keyword>
<sequence length="267" mass="30534">MEVGLFCIRNDALCDFVAEKSGIKNLIDEPSYKAQNNHDCDLWDHIFNKLHDEAGPIDDPCKAEEVSEAEGELALQKHDLKELKHYMTNLEFDEESLTWHVATEICHQVNGVGNGSKKMFSKVLSDYMLYLLVMQQKMTSAIADIGQIRFWDSCSEVRALWRISKPEDMKKLCEKILEETTSPDPAHKAEEMGKSVQHNACKLAKILLQKDDRWDVTSAVRVEILSYAANHCQPEYHARVVREGGELISFVWLLMAHFGMGPRFPKH</sequence>
<dbReference type="EMBL" id="CM042881">
    <property type="protein sequence ID" value="KAI4387478.1"/>
    <property type="molecule type" value="Genomic_DNA"/>
</dbReference>
<gene>
    <name evidence="1" type="ORF">MLD38_005306</name>
</gene>
<name>A0ACB9S851_9MYRT</name>
<accession>A0ACB9S851</accession>
<proteinExistence type="predicted"/>
<reference evidence="2" key="1">
    <citation type="journal article" date="2023" name="Front. Plant Sci.">
        <title>Chromosomal-level genome assembly of Melastoma candidum provides insights into trichome evolution.</title>
        <authorList>
            <person name="Zhong Y."/>
            <person name="Wu W."/>
            <person name="Sun C."/>
            <person name="Zou P."/>
            <person name="Liu Y."/>
            <person name="Dai S."/>
            <person name="Zhou R."/>
        </authorList>
    </citation>
    <scope>NUCLEOTIDE SEQUENCE [LARGE SCALE GENOMIC DNA]</scope>
</reference>
<dbReference type="Proteomes" id="UP001057402">
    <property type="component" value="Chromosome 2"/>
</dbReference>